<dbReference type="PANTHER" id="PTHR32183:SF11">
    <property type="entry name" value="THIOL METHYLTRANSFERASE 2-RELATED"/>
    <property type="match status" value="1"/>
</dbReference>
<reference evidence="5 6" key="1">
    <citation type="journal article" date="2019" name="Nat. Ecol. Evol.">
        <title>Megaphylogeny resolves global patterns of mushroom evolution.</title>
        <authorList>
            <person name="Varga T."/>
            <person name="Krizsan K."/>
            <person name="Foldi C."/>
            <person name="Dima B."/>
            <person name="Sanchez-Garcia M."/>
            <person name="Sanchez-Ramirez S."/>
            <person name="Szollosi G.J."/>
            <person name="Szarkandi J.G."/>
            <person name="Papp V."/>
            <person name="Albert L."/>
            <person name="Andreopoulos W."/>
            <person name="Angelini C."/>
            <person name="Antonin V."/>
            <person name="Barry K.W."/>
            <person name="Bougher N.L."/>
            <person name="Buchanan P."/>
            <person name="Buyck B."/>
            <person name="Bense V."/>
            <person name="Catcheside P."/>
            <person name="Chovatia M."/>
            <person name="Cooper J."/>
            <person name="Damon W."/>
            <person name="Desjardin D."/>
            <person name="Finy P."/>
            <person name="Geml J."/>
            <person name="Haridas S."/>
            <person name="Hughes K."/>
            <person name="Justo A."/>
            <person name="Karasinski D."/>
            <person name="Kautmanova I."/>
            <person name="Kiss B."/>
            <person name="Kocsube S."/>
            <person name="Kotiranta H."/>
            <person name="LaButti K.M."/>
            <person name="Lechner B.E."/>
            <person name="Liimatainen K."/>
            <person name="Lipzen A."/>
            <person name="Lukacs Z."/>
            <person name="Mihaltcheva S."/>
            <person name="Morgado L.N."/>
            <person name="Niskanen T."/>
            <person name="Noordeloos M.E."/>
            <person name="Ohm R.A."/>
            <person name="Ortiz-Santana B."/>
            <person name="Ovrebo C."/>
            <person name="Racz N."/>
            <person name="Riley R."/>
            <person name="Savchenko A."/>
            <person name="Shiryaev A."/>
            <person name="Soop K."/>
            <person name="Spirin V."/>
            <person name="Szebenyi C."/>
            <person name="Tomsovsky M."/>
            <person name="Tulloss R.E."/>
            <person name="Uehling J."/>
            <person name="Grigoriev I.V."/>
            <person name="Vagvolgyi C."/>
            <person name="Papp T."/>
            <person name="Martin F.M."/>
            <person name="Miettinen O."/>
            <person name="Hibbett D.S."/>
            <person name="Nagy L.G."/>
        </authorList>
    </citation>
    <scope>NUCLEOTIDE SEQUENCE [LARGE SCALE GENOMIC DNA]</scope>
    <source>
        <strain evidence="5 6">CBS 121175</strain>
    </source>
</reference>
<name>A0A5C3K8R2_COPMA</name>
<dbReference type="GO" id="GO:0008757">
    <property type="term" value="F:S-adenosylmethionine-dependent methyltransferase activity"/>
    <property type="evidence" value="ECO:0007669"/>
    <property type="project" value="InterPro"/>
</dbReference>
<dbReference type="InterPro" id="IPR029063">
    <property type="entry name" value="SAM-dependent_MTases_sf"/>
</dbReference>
<dbReference type="OrthoDB" id="276151at2759"/>
<dbReference type="EMBL" id="ML210805">
    <property type="protein sequence ID" value="TFK16446.1"/>
    <property type="molecule type" value="Genomic_DNA"/>
</dbReference>
<dbReference type="PROSITE" id="PS51585">
    <property type="entry name" value="SAM_MT_TPMT"/>
    <property type="match status" value="1"/>
</dbReference>
<dbReference type="STRING" id="230819.A0A5C3K8R2"/>
<dbReference type="Pfam" id="PF05724">
    <property type="entry name" value="TPMT"/>
    <property type="match status" value="1"/>
</dbReference>
<organism evidence="5 6">
    <name type="scientific">Coprinopsis marcescibilis</name>
    <name type="common">Agaric fungus</name>
    <name type="synonym">Psathyrella marcescibilis</name>
    <dbReference type="NCBI Taxonomy" id="230819"/>
    <lineage>
        <taxon>Eukaryota</taxon>
        <taxon>Fungi</taxon>
        <taxon>Dikarya</taxon>
        <taxon>Basidiomycota</taxon>
        <taxon>Agaricomycotina</taxon>
        <taxon>Agaricomycetes</taxon>
        <taxon>Agaricomycetidae</taxon>
        <taxon>Agaricales</taxon>
        <taxon>Agaricineae</taxon>
        <taxon>Psathyrellaceae</taxon>
        <taxon>Coprinopsis</taxon>
    </lineage>
</organism>
<dbReference type="AlphaFoldDB" id="A0A5C3K8R2"/>
<accession>A0A5C3K8R2</accession>
<dbReference type="Gene3D" id="3.40.50.150">
    <property type="entry name" value="Vaccinia Virus protein VP39"/>
    <property type="match status" value="1"/>
</dbReference>
<evidence type="ECO:0000256" key="2">
    <source>
        <dbReference type="ARBA" id="ARBA00022603"/>
    </source>
</evidence>
<dbReference type="CDD" id="cd02440">
    <property type="entry name" value="AdoMet_MTases"/>
    <property type="match status" value="1"/>
</dbReference>
<evidence type="ECO:0000256" key="3">
    <source>
        <dbReference type="ARBA" id="ARBA00022679"/>
    </source>
</evidence>
<dbReference type="PANTHER" id="PTHR32183">
    <property type="match status" value="1"/>
</dbReference>
<evidence type="ECO:0000313" key="6">
    <source>
        <dbReference type="Proteomes" id="UP000307440"/>
    </source>
</evidence>
<dbReference type="Proteomes" id="UP000307440">
    <property type="component" value="Unassembled WGS sequence"/>
</dbReference>
<keyword evidence="1" id="KW-0597">Phosphoprotein</keyword>
<sequence length="225" mass="25483">MATSPLPPIQLKVQQTVNADDPTTWDILWKQNVTPWDAGEIQPSLIEVIENSGIEFPRLGRALVPGCGTGYDVLYLANALGVQAFGMDISETAIEAATRYRDASSLPGHKNANFIKDDFFRYKVVDDERFDLIVDHTFFCAIHPSQRVTWGKKMAELIKPGGFLITNAYPMLPEVETGPPYYLRPDHYEIPLKGTFDKIYDKVPEKSSPSHQDKERILVWKRKSE</sequence>
<keyword evidence="2 5" id="KW-0489">Methyltransferase</keyword>
<dbReference type="InterPro" id="IPR008854">
    <property type="entry name" value="TPMT"/>
</dbReference>
<evidence type="ECO:0000256" key="4">
    <source>
        <dbReference type="ARBA" id="ARBA00022691"/>
    </source>
</evidence>
<protein>
    <submittedName>
        <fullName evidence="5">S-adenosyl-L-methionine-dependent methyltransferase</fullName>
    </submittedName>
</protein>
<keyword evidence="3 5" id="KW-0808">Transferase</keyword>
<dbReference type="GO" id="GO:0032259">
    <property type="term" value="P:methylation"/>
    <property type="evidence" value="ECO:0007669"/>
    <property type="project" value="UniProtKB-KW"/>
</dbReference>
<gene>
    <name evidence="5" type="ORF">FA15DRAFT_761416</name>
</gene>
<evidence type="ECO:0000256" key="1">
    <source>
        <dbReference type="ARBA" id="ARBA00022553"/>
    </source>
</evidence>
<keyword evidence="4" id="KW-0949">S-adenosyl-L-methionine</keyword>
<proteinExistence type="predicted"/>
<evidence type="ECO:0000313" key="5">
    <source>
        <dbReference type="EMBL" id="TFK16446.1"/>
    </source>
</evidence>
<dbReference type="SUPFAM" id="SSF53335">
    <property type="entry name" value="S-adenosyl-L-methionine-dependent methyltransferases"/>
    <property type="match status" value="1"/>
</dbReference>
<keyword evidence="6" id="KW-1185">Reference proteome</keyword>